<keyword evidence="2" id="KW-1185">Reference proteome</keyword>
<protein>
    <submittedName>
        <fullName evidence="1">Nucleoid associated protein NdpA</fullName>
    </submittedName>
</protein>
<reference evidence="1 2" key="1">
    <citation type="submission" date="2019-07" db="EMBL/GenBank/DDBJ databases">
        <title>Genomic Encyclopedia of Type Strains, Phase I: the one thousand microbial genomes (KMG-I) project.</title>
        <authorList>
            <person name="Kyrpides N."/>
        </authorList>
    </citation>
    <scope>NUCLEOTIDE SEQUENCE [LARGE SCALE GENOMIC DNA]</scope>
    <source>
        <strain evidence="1 2">DSM 13558</strain>
    </source>
</reference>
<proteinExistence type="predicted"/>
<dbReference type="GO" id="GO:0009295">
    <property type="term" value="C:nucleoid"/>
    <property type="evidence" value="ECO:0007669"/>
    <property type="project" value="InterPro"/>
</dbReference>
<dbReference type="RefSeq" id="WP_145082551.1">
    <property type="nucleotide sequence ID" value="NZ_DAMBUX010000003.1"/>
</dbReference>
<dbReference type="EMBL" id="VLKH01000004">
    <property type="protein sequence ID" value="TWH80577.1"/>
    <property type="molecule type" value="Genomic_DNA"/>
</dbReference>
<dbReference type="Proteomes" id="UP000315343">
    <property type="component" value="Unassembled WGS sequence"/>
</dbReference>
<name>A0A562JBP2_9FIRM</name>
<sequence length="332" mass="38878">MSVSISRAILHILDPSLGVPVLSDNLMSFNDQMREYTEKHVLKCFNDADLKKTKFINEDGLFLKLIKEYKLNEEFKKFTNEIAEFFFKLIAENQDIKPCDLLFLQANVFNKDYIVMLKLNYKNGYIHFTKQEEGTKNIIIEQPCALPSASGKIDECIFVDLNTLEVFVKEKKCQVYNEPCYYISKHLLECREEKPDKEKVKIITQATDKIIKEFYDDDVMMKTKVKNIIRENVEESLKFNVEDISDQVFEDREIKKAYSEEIKMKGIKEPEVKVNFNYANKIKTKQKFVTDEGIEINIPYEMISNKDKVEFITNPDGTISIVLKNIDNIMDK</sequence>
<dbReference type="InterPro" id="IPR007358">
    <property type="entry name" value="Nucleoid_associated_NdpA"/>
</dbReference>
<comment type="caution">
    <text evidence="1">The sequence shown here is derived from an EMBL/GenBank/DDBJ whole genome shotgun (WGS) entry which is preliminary data.</text>
</comment>
<evidence type="ECO:0000313" key="2">
    <source>
        <dbReference type="Proteomes" id="UP000315343"/>
    </source>
</evidence>
<organism evidence="1 2">
    <name type="scientific">Sedimentibacter saalensis</name>
    <dbReference type="NCBI Taxonomy" id="130788"/>
    <lineage>
        <taxon>Bacteria</taxon>
        <taxon>Bacillati</taxon>
        <taxon>Bacillota</taxon>
        <taxon>Tissierellia</taxon>
        <taxon>Sedimentibacter</taxon>
    </lineage>
</organism>
<dbReference type="AlphaFoldDB" id="A0A562JBP2"/>
<accession>A0A562JBP2</accession>
<evidence type="ECO:0000313" key="1">
    <source>
        <dbReference type="EMBL" id="TWH80577.1"/>
    </source>
</evidence>
<gene>
    <name evidence="1" type="ORF">LY60_01839</name>
</gene>
<dbReference type="OrthoDB" id="3171075at2"/>
<dbReference type="Pfam" id="PF04245">
    <property type="entry name" value="NA37"/>
    <property type="match status" value="1"/>
</dbReference>